<dbReference type="InterPro" id="IPR003593">
    <property type="entry name" value="AAA+_ATPase"/>
</dbReference>
<dbReference type="PROSITE" id="PS00211">
    <property type="entry name" value="ABC_TRANSPORTER_1"/>
    <property type="match status" value="2"/>
</dbReference>
<organism evidence="12 13">
    <name type="scientific">Aspergillus lucknowensis</name>
    <dbReference type="NCBI Taxonomy" id="176173"/>
    <lineage>
        <taxon>Eukaryota</taxon>
        <taxon>Fungi</taxon>
        <taxon>Dikarya</taxon>
        <taxon>Ascomycota</taxon>
        <taxon>Pezizomycotina</taxon>
        <taxon>Eurotiomycetes</taxon>
        <taxon>Eurotiomycetidae</taxon>
        <taxon>Eurotiales</taxon>
        <taxon>Aspergillaceae</taxon>
        <taxon>Aspergillus</taxon>
        <taxon>Aspergillus subgen. Nidulantes</taxon>
    </lineage>
</organism>
<evidence type="ECO:0000256" key="6">
    <source>
        <dbReference type="ARBA" id="ARBA00023136"/>
    </source>
</evidence>
<feature type="transmembrane region" description="Helical" evidence="9">
    <location>
        <begin position="68"/>
        <end position="94"/>
    </location>
</feature>
<feature type="transmembrane region" description="Helical" evidence="9">
    <location>
        <begin position="718"/>
        <end position="745"/>
    </location>
</feature>
<dbReference type="Gene3D" id="3.40.50.300">
    <property type="entry name" value="P-loop containing nucleotide triphosphate hydrolases"/>
    <property type="match status" value="2"/>
</dbReference>
<comment type="caution">
    <text evidence="12">The sequence shown here is derived from an EMBL/GenBank/DDBJ whole genome shotgun (WGS) entry which is preliminary data.</text>
</comment>
<evidence type="ECO:0000256" key="4">
    <source>
        <dbReference type="ARBA" id="ARBA00022840"/>
    </source>
</evidence>
<feature type="transmembrane region" description="Helical" evidence="9">
    <location>
        <begin position="765"/>
        <end position="798"/>
    </location>
</feature>
<dbReference type="PANTHER" id="PTHR43394">
    <property type="entry name" value="ATP-DEPENDENT PERMEASE MDL1, MITOCHONDRIAL"/>
    <property type="match status" value="1"/>
</dbReference>
<keyword evidence="2 9" id="KW-0812">Transmembrane</keyword>
<evidence type="ECO:0000256" key="2">
    <source>
        <dbReference type="ARBA" id="ARBA00022692"/>
    </source>
</evidence>
<dbReference type="SUPFAM" id="SSF90123">
    <property type="entry name" value="ABC transporter transmembrane region"/>
    <property type="match status" value="2"/>
</dbReference>
<dbReference type="GeneID" id="98149665"/>
<evidence type="ECO:0000256" key="1">
    <source>
        <dbReference type="ARBA" id="ARBA00004141"/>
    </source>
</evidence>
<feature type="domain" description="ABC transmembrane type-1" evidence="11">
    <location>
        <begin position="724"/>
        <end position="1011"/>
    </location>
</feature>
<comment type="subcellular location">
    <subcellularLocation>
        <location evidence="1">Membrane</location>
        <topology evidence="1">Multi-pass membrane protein</topology>
    </subcellularLocation>
</comment>
<keyword evidence="3" id="KW-0547">Nucleotide-binding</keyword>
<gene>
    <name evidence="12" type="ORF">BJX67DRAFT_390134</name>
</gene>
<accession>A0ABR4LIB9</accession>
<feature type="transmembrane region" description="Helical" evidence="9">
    <location>
        <begin position="199"/>
        <end position="219"/>
    </location>
</feature>
<feature type="transmembrane region" description="Helical" evidence="9">
    <location>
        <begin position="337"/>
        <end position="358"/>
    </location>
</feature>
<dbReference type="Pfam" id="PF00664">
    <property type="entry name" value="ABC_membrane"/>
    <property type="match status" value="2"/>
</dbReference>
<keyword evidence="6 9" id="KW-0472">Membrane</keyword>
<dbReference type="PANTHER" id="PTHR43394:SF1">
    <property type="entry name" value="ATP-BINDING CASSETTE SUB-FAMILY B MEMBER 10, MITOCHONDRIAL"/>
    <property type="match status" value="1"/>
</dbReference>
<evidence type="ECO:0000313" key="12">
    <source>
        <dbReference type="EMBL" id="KAL2864303.1"/>
    </source>
</evidence>
<feature type="transmembrane region" description="Helical" evidence="9">
    <location>
        <begin position="126"/>
        <end position="148"/>
    </location>
</feature>
<evidence type="ECO:0000256" key="7">
    <source>
        <dbReference type="ARBA" id="ARBA00049740"/>
    </source>
</evidence>
<dbReference type="Pfam" id="PF00005">
    <property type="entry name" value="ABC_tran"/>
    <property type="match status" value="2"/>
</dbReference>
<protein>
    <recommendedName>
        <fullName evidence="7">ABC multidrug transporter MDR2</fullName>
    </recommendedName>
</protein>
<dbReference type="SUPFAM" id="SSF52540">
    <property type="entry name" value="P-loop containing nucleoside triphosphate hydrolases"/>
    <property type="match status" value="2"/>
</dbReference>
<dbReference type="InterPro" id="IPR017871">
    <property type="entry name" value="ABC_transporter-like_CS"/>
</dbReference>
<dbReference type="Gene3D" id="1.20.1560.10">
    <property type="entry name" value="ABC transporter type 1, transmembrane domain"/>
    <property type="match status" value="1"/>
</dbReference>
<evidence type="ECO:0000259" key="10">
    <source>
        <dbReference type="PROSITE" id="PS50893"/>
    </source>
</evidence>
<dbReference type="PROSITE" id="PS50893">
    <property type="entry name" value="ABC_TRANSPORTER_2"/>
    <property type="match status" value="2"/>
</dbReference>
<evidence type="ECO:0000259" key="11">
    <source>
        <dbReference type="PROSITE" id="PS50929"/>
    </source>
</evidence>
<feature type="transmembrane region" description="Helical" evidence="9">
    <location>
        <begin position="225"/>
        <end position="246"/>
    </location>
</feature>
<dbReference type="PROSITE" id="PS50929">
    <property type="entry name" value="ABC_TM1F"/>
    <property type="match status" value="2"/>
</dbReference>
<sequence>MVMEAVSHPAPGSKAPEQAPLGVDRNLSLENPDPSKDEASQVAKSVEDPKAAFFASYMRILAYGAHNYGWLLMIVGLGCAMGSGTALPLMNIVFGNLVGDFNGYFIPGSDVTEDKFKSAVSRNSLFIVYLFIGKFVLTYVSMFSFRLISLKASSALRLQYMQALFDQPVSKLDEISVGSVINAITSASNTIQQSVSDRLVMLFQAIALLISAYTIAFRYSWAMTLVVSSAILFVVIGFSATVPILVKGQQSVDLADEEHASIAADVFGSIRTVLSLGAEAPLSQRYDEWVEEARKRGTKMALVTGVHLAMIFFAMFSSFALAFWFGLKLYREGTIPSVNTVIVVFFSVLVVVTILGNIAGPLMTITKAVSTSGTFFRVIDSERTPSWGLKEPEVSGNCDIIFENVTFAYPSRPEVPVLKSFNARFQRSKKTALVGPSGSGKSTIVAMLERWYQLQDSLDDKPGLAGSIKVDNHHINDLDMKWWRTQIGLVQQEPFVFNDTIYNNVSFGLIGSRWENESEEVKKDLVVKACKEAFVDEFVQRLPLGYSTIVGEGGITLSGGQRQRLAIARGIVSQPPILILDEATSSIDVHGEKIVQAALDRVSKDRTTIMIAHRLSTVRKADHIIVIKDGTKVEEGTHEDLLAKGTVYHALVHAQQLQPLSEMTDTMTEDALHSHLDDPLVTVQSDENIKADAPTEVTKSKEMGVFRSIGVLGYEQRAYWLLFVVVLLAAAGAGSAFAIQSYLFAQLIEVFQFTGQRLVDAANFWSLMFFVLALCVAVFYLTLGYCSVLISYFIMAFYRKDYFQSILRQPIPFFDQENNASGSLVGRLSSDLKQLQELFGPNSVFPLVSIFTVLGCAIISFSFGWKLASVALFAALPFIFFAAYMRIRYELQFEEMNANVYAESSKFAAEAIRAFRTVSALTMEDYILSRYSTLLAEQRQKALHKAWYATLVFSFSDSVDLCAMALTFWYGGQLLASKEYKLVDFFVVYIAIIQGGQVAGQFFSFGPNIAQAKASVNRIFQARALSREPATTVSKNPLGDAQRLRTEAGIQFRSVSFQYPARPAPVFNNLNLKIESGQFVAFVGPSGCGKSTIISLLERFYEPTQGTILLGDEPIDSIELSNYRSSISLVPQEPKVFNGTIRENLLLGITSTDNASLEERMIQACKDAEIHSFITSLPEGYSTKLGTNAQTSISGGQKQRLCIARALVRNPRLLLLDEATSSLDSQSEKLVQHAMDRLAEKRELTIIAIAHRLATIQKADVIFVFGESTHGAGSKILETGTHDALLRNHGPYWQMCQAQALDQ</sequence>
<keyword evidence="5 9" id="KW-1133">Transmembrane helix</keyword>
<dbReference type="CDD" id="cd18578">
    <property type="entry name" value="ABC_6TM_Pgp_ABCB1_D2_like"/>
    <property type="match status" value="1"/>
</dbReference>
<keyword evidence="13" id="KW-1185">Reference proteome</keyword>
<reference evidence="12 13" key="1">
    <citation type="submission" date="2024-07" db="EMBL/GenBank/DDBJ databases">
        <title>Section-level genome sequencing and comparative genomics of Aspergillus sections Usti and Cavernicolus.</title>
        <authorList>
            <consortium name="Lawrence Berkeley National Laboratory"/>
            <person name="Nybo J.L."/>
            <person name="Vesth T.C."/>
            <person name="Theobald S."/>
            <person name="Frisvad J.C."/>
            <person name="Larsen T.O."/>
            <person name="Kjaerboelling I."/>
            <person name="Rothschild-Mancinelli K."/>
            <person name="Lyhne E.K."/>
            <person name="Kogle M.E."/>
            <person name="Barry K."/>
            <person name="Clum A."/>
            <person name="Na H."/>
            <person name="Ledsgaard L."/>
            <person name="Lin J."/>
            <person name="Lipzen A."/>
            <person name="Kuo A."/>
            <person name="Riley R."/>
            <person name="Mondo S."/>
            <person name="Labutti K."/>
            <person name="Haridas S."/>
            <person name="Pangalinan J."/>
            <person name="Salamov A.A."/>
            <person name="Simmons B.A."/>
            <person name="Magnuson J.K."/>
            <person name="Chen J."/>
            <person name="Drula E."/>
            <person name="Henrissat B."/>
            <person name="Wiebenga A."/>
            <person name="Lubbers R.J."/>
            <person name="Gomes A.C."/>
            <person name="Macurrencykelacurrency M.R."/>
            <person name="Stajich J."/>
            <person name="Grigoriev I.V."/>
            <person name="Mortensen U.H."/>
            <person name="De Vries R.P."/>
            <person name="Baker S.E."/>
            <person name="Andersen M.R."/>
        </authorList>
    </citation>
    <scope>NUCLEOTIDE SEQUENCE [LARGE SCALE GENOMIC DNA]</scope>
    <source>
        <strain evidence="12 13">CBS 449.75</strain>
    </source>
</reference>
<evidence type="ECO:0000256" key="5">
    <source>
        <dbReference type="ARBA" id="ARBA00022989"/>
    </source>
</evidence>
<evidence type="ECO:0000256" key="9">
    <source>
        <dbReference type="SAM" id="Phobius"/>
    </source>
</evidence>
<dbReference type="EMBL" id="JBFXLQ010000042">
    <property type="protein sequence ID" value="KAL2864303.1"/>
    <property type="molecule type" value="Genomic_DNA"/>
</dbReference>
<dbReference type="Proteomes" id="UP001610432">
    <property type="component" value="Unassembled WGS sequence"/>
</dbReference>
<evidence type="ECO:0000313" key="13">
    <source>
        <dbReference type="Proteomes" id="UP001610432"/>
    </source>
</evidence>
<dbReference type="InterPro" id="IPR011527">
    <property type="entry name" value="ABC1_TM_dom"/>
</dbReference>
<dbReference type="InterPro" id="IPR027417">
    <property type="entry name" value="P-loop_NTPase"/>
</dbReference>
<feature type="transmembrane region" description="Helical" evidence="9">
    <location>
        <begin position="867"/>
        <end position="887"/>
    </location>
</feature>
<dbReference type="CDD" id="cd18577">
    <property type="entry name" value="ABC_6TM_Pgp_ABCB1_D1_like"/>
    <property type="match status" value="1"/>
</dbReference>
<keyword evidence="4" id="KW-0067">ATP-binding</keyword>
<feature type="transmembrane region" description="Helical" evidence="9">
    <location>
        <begin position="982"/>
        <end position="1003"/>
    </location>
</feature>
<dbReference type="SMART" id="SM00382">
    <property type="entry name" value="AAA"/>
    <property type="match status" value="2"/>
</dbReference>
<feature type="transmembrane region" description="Helical" evidence="9">
    <location>
        <begin position="843"/>
        <end position="861"/>
    </location>
</feature>
<feature type="domain" description="ABC transmembrane type-1" evidence="11">
    <location>
        <begin position="74"/>
        <end position="367"/>
    </location>
</feature>
<evidence type="ECO:0000256" key="3">
    <source>
        <dbReference type="ARBA" id="ARBA00022741"/>
    </source>
</evidence>
<feature type="transmembrane region" description="Helical" evidence="9">
    <location>
        <begin position="301"/>
        <end position="325"/>
    </location>
</feature>
<dbReference type="InterPro" id="IPR003439">
    <property type="entry name" value="ABC_transporter-like_ATP-bd"/>
</dbReference>
<dbReference type="InterPro" id="IPR039421">
    <property type="entry name" value="Type_1_exporter"/>
</dbReference>
<feature type="region of interest" description="Disordered" evidence="8">
    <location>
        <begin position="1"/>
        <end position="40"/>
    </location>
</feature>
<dbReference type="RefSeq" id="XP_070883282.1">
    <property type="nucleotide sequence ID" value="XM_071034593.1"/>
</dbReference>
<feature type="domain" description="ABC transporter" evidence="10">
    <location>
        <begin position="400"/>
        <end position="654"/>
    </location>
</feature>
<proteinExistence type="predicted"/>
<feature type="transmembrane region" description="Helical" evidence="9">
    <location>
        <begin position="946"/>
        <end position="970"/>
    </location>
</feature>
<feature type="domain" description="ABC transporter" evidence="10">
    <location>
        <begin position="1050"/>
        <end position="1298"/>
    </location>
</feature>
<name>A0ABR4LIB9_9EURO</name>
<evidence type="ECO:0000256" key="8">
    <source>
        <dbReference type="SAM" id="MobiDB-lite"/>
    </source>
</evidence>
<dbReference type="InterPro" id="IPR036640">
    <property type="entry name" value="ABC1_TM_sf"/>
</dbReference>